<reference evidence="2 3" key="1">
    <citation type="journal article" date="2012" name="New Phytol.">
        <title>Insight into trade-off between wood decay and parasitism from the genome of a fungal forest pathogen.</title>
        <authorList>
            <person name="Olson A."/>
            <person name="Aerts A."/>
            <person name="Asiegbu F."/>
            <person name="Belbahri L."/>
            <person name="Bouzid O."/>
            <person name="Broberg A."/>
            <person name="Canback B."/>
            <person name="Coutinho P.M."/>
            <person name="Cullen D."/>
            <person name="Dalman K."/>
            <person name="Deflorio G."/>
            <person name="van Diepen L.T."/>
            <person name="Dunand C."/>
            <person name="Duplessis S."/>
            <person name="Durling M."/>
            <person name="Gonthier P."/>
            <person name="Grimwood J."/>
            <person name="Fossdal C.G."/>
            <person name="Hansson D."/>
            <person name="Henrissat B."/>
            <person name="Hietala A."/>
            <person name="Himmelstrand K."/>
            <person name="Hoffmeister D."/>
            <person name="Hogberg N."/>
            <person name="James T.Y."/>
            <person name="Karlsson M."/>
            <person name="Kohler A."/>
            <person name="Kues U."/>
            <person name="Lee Y.H."/>
            <person name="Lin Y.C."/>
            <person name="Lind M."/>
            <person name="Lindquist E."/>
            <person name="Lombard V."/>
            <person name="Lucas S."/>
            <person name="Lunden K."/>
            <person name="Morin E."/>
            <person name="Murat C."/>
            <person name="Park J."/>
            <person name="Raffaello T."/>
            <person name="Rouze P."/>
            <person name="Salamov A."/>
            <person name="Schmutz J."/>
            <person name="Solheim H."/>
            <person name="Stahlberg J."/>
            <person name="Velez H."/>
            <person name="de Vries R.P."/>
            <person name="Wiebenga A."/>
            <person name="Woodward S."/>
            <person name="Yakovlev I."/>
            <person name="Garbelotto M."/>
            <person name="Martin F."/>
            <person name="Grigoriev I.V."/>
            <person name="Stenlid J."/>
        </authorList>
    </citation>
    <scope>NUCLEOTIDE SEQUENCE [LARGE SCALE GENOMIC DNA]</scope>
    <source>
        <strain evidence="2 3">TC 32-1</strain>
    </source>
</reference>
<evidence type="ECO:0000313" key="2">
    <source>
        <dbReference type="EMBL" id="ETW77882.1"/>
    </source>
</evidence>
<dbReference type="InParanoid" id="W4JWF8"/>
<evidence type="ECO:0000313" key="3">
    <source>
        <dbReference type="Proteomes" id="UP000030671"/>
    </source>
</evidence>
<organism evidence="2 3">
    <name type="scientific">Heterobasidion irregulare (strain TC 32-1)</name>
    <dbReference type="NCBI Taxonomy" id="747525"/>
    <lineage>
        <taxon>Eukaryota</taxon>
        <taxon>Fungi</taxon>
        <taxon>Dikarya</taxon>
        <taxon>Basidiomycota</taxon>
        <taxon>Agaricomycotina</taxon>
        <taxon>Agaricomycetes</taxon>
        <taxon>Russulales</taxon>
        <taxon>Bondarzewiaceae</taxon>
        <taxon>Heterobasidion</taxon>
        <taxon>Heterobasidion annosum species complex</taxon>
    </lineage>
</organism>
<accession>W4JWF8</accession>
<dbReference type="AlphaFoldDB" id="W4JWF8"/>
<sequence length="160" mass="17604">MGNWFLRATLVLTAYNKGAGTGGPCTDIMAVVAGDSNRLWGSLKCATCFLGSASSRTKRQPSPCCAFTAVRIAQGPDQTGRRKRSVVEVFVVLRLDEAIRDASRMMKTAFLPPFGSDNRHIILSNENTNGFLALRGLLDVYHRSLEESIRTYGELLELDF</sequence>
<gene>
    <name evidence="2" type="ORF">HETIRDRAFT_107522</name>
</gene>
<name>W4JWF8_HETIT</name>
<protein>
    <submittedName>
        <fullName evidence="2">Uncharacterized protein</fullName>
    </submittedName>
</protein>
<dbReference type="HOGENOM" id="CLU_1652366_0_0_1"/>
<evidence type="ECO:0000256" key="1">
    <source>
        <dbReference type="SAM" id="SignalP"/>
    </source>
</evidence>
<feature type="chain" id="PRO_5004845010" evidence="1">
    <location>
        <begin position="21"/>
        <end position="160"/>
    </location>
</feature>
<keyword evidence="1" id="KW-0732">Signal</keyword>
<dbReference type="GeneID" id="20666253"/>
<dbReference type="EMBL" id="KI925462">
    <property type="protein sequence ID" value="ETW77882.1"/>
    <property type="molecule type" value="Genomic_DNA"/>
</dbReference>
<dbReference type="KEGG" id="hir:HETIRDRAFT_107522"/>
<dbReference type="RefSeq" id="XP_009549899.1">
    <property type="nucleotide sequence ID" value="XM_009551604.1"/>
</dbReference>
<keyword evidence="3" id="KW-1185">Reference proteome</keyword>
<dbReference type="Proteomes" id="UP000030671">
    <property type="component" value="Unassembled WGS sequence"/>
</dbReference>
<proteinExistence type="predicted"/>
<feature type="signal peptide" evidence="1">
    <location>
        <begin position="1"/>
        <end position="20"/>
    </location>
</feature>